<keyword evidence="2" id="KW-1185">Reference proteome</keyword>
<comment type="caution">
    <text evidence="1">The sequence shown here is derived from an EMBL/GenBank/DDBJ whole genome shotgun (WGS) entry which is preliminary data.</text>
</comment>
<evidence type="ECO:0000313" key="2">
    <source>
        <dbReference type="Proteomes" id="UP001259832"/>
    </source>
</evidence>
<protein>
    <submittedName>
        <fullName evidence="1">Uncharacterized protein</fullName>
    </submittedName>
</protein>
<evidence type="ECO:0000313" key="1">
    <source>
        <dbReference type="EMBL" id="KAK1930982.1"/>
    </source>
</evidence>
<dbReference type="Proteomes" id="UP001259832">
    <property type="component" value="Unassembled WGS sequence"/>
</dbReference>
<dbReference type="AlphaFoldDB" id="A0AAD9LCZ2"/>
<proteinExistence type="predicted"/>
<gene>
    <name evidence="1" type="ORF">P3T76_013571</name>
</gene>
<dbReference type="EMBL" id="JASMQC010000036">
    <property type="protein sequence ID" value="KAK1930982.1"/>
    <property type="molecule type" value="Genomic_DNA"/>
</dbReference>
<accession>A0AAD9LCZ2</accession>
<organism evidence="1 2">
    <name type="scientific">Phytophthora citrophthora</name>
    <dbReference type="NCBI Taxonomy" id="4793"/>
    <lineage>
        <taxon>Eukaryota</taxon>
        <taxon>Sar</taxon>
        <taxon>Stramenopiles</taxon>
        <taxon>Oomycota</taxon>
        <taxon>Peronosporomycetes</taxon>
        <taxon>Peronosporales</taxon>
        <taxon>Peronosporaceae</taxon>
        <taxon>Phytophthora</taxon>
    </lineage>
</organism>
<sequence length="87" mass="9437">MADVVGGCARQMDEHCSMILEFAAGVSSSVQIRSIHARSSFYKAQFCFSNLASCCMWDTSNSPRDVKARSAVSFVAMEAGESLVLTF</sequence>
<reference evidence="1" key="1">
    <citation type="submission" date="2023-08" db="EMBL/GenBank/DDBJ databases">
        <title>Reference Genome Resource for the Citrus Pathogen Phytophthora citrophthora.</title>
        <authorList>
            <person name="Moller H."/>
            <person name="Coetzee B."/>
            <person name="Rose L.J."/>
            <person name="Van Niekerk J.M."/>
        </authorList>
    </citation>
    <scope>NUCLEOTIDE SEQUENCE</scope>
    <source>
        <strain evidence="1">STE-U-9442</strain>
    </source>
</reference>
<name>A0AAD9LCZ2_9STRA</name>